<dbReference type="EMBL" id="KR029585">
    <property type="protein sequence ID" value="AKH46561.1"/>
    <property type="molecule type" value="Genomic_DNA"/>
</dbReference>
<evidence type="ECO:0000313" key="1">
    <source>
        <dbReference type="EMBL" id="AKH46561.1"/>
    </source>
</evidence>
<proteinExistence type="predicted"/>
<organism evidence="1">
    <name type="scientific">uncultured marine virus</name>
    <dbReference type="NCBI Taxonomy" id="186617"/>
    <lineage>
        <taxon>Viruses</taxon>
        <taxon>environmental samples</taxon>
    </lineage>
</organism>
<protein>
    <submittedName>
        <fullName evidence="1">Terminase GpA</fullName>
    </submittedName>
</protein>
<reference evidence="1" key="2">
    <citation type="submission" date="2015-03" db="EMBL/GenBank/DDBJ databases">
        <authorList>
            <person name="Chow C.-E.T."/>
            <person name="Winget D.M."/>
            <person name="White R.A.III."/>
            <person name="Hallam S.J."/>
            <person name="Suttle C.A."/>
        </authorList>
    </citation>
    <scope>NUCLEOTIDE SEQUENCE</scope>
    <source>
        <strain evidence="1">Anoxic2_1</strain>
    </source>
</reference>
<sequence length="58" mass="6294">MRGPAALPRTLPPLRRAPDTGMGAIEMAVRGWEGGSAGARRADIERATRLVRVPIMQR</sequence>
<reference evidence="1" key="1">
    <citation type="journal article" date="2015" name="Front. Microbiol.">
        <title>Combining genomic sequencing methods to explore viral diversity and reveal potential virus-host interactions.</title>
        <authorList>
            <person name="Chow C.E."/>
            <person name="Winget D.M."/>
            <person name="White R.A.III."/>
            <person name="Hallam S.J."/>
            <person name="Suttle C.A."/>
        </authorList>
    </citation>
    <scope>NUCLEOTIDE SEQUENCE</scope>
    <source>
        <strain evidence="1">Anoxic2_1</strain>
    </source>
</reference>
<accession>A0A0F7L6A7</accession>
<name>A0A0F7L6A7_9VIRU</name>